<sequence length="37" mass="4255">RERAQELHQAALDALKDMGESADPLRWISQYIVERSA</sequence>
<dbReference type="EMBL" id="UOFM01000419">
    <property type="protein sequence ID" value="VAW81715.1"/>
    <property type="molecule type" value="Genomic_DNA"/>
</dbReference>
<dbReference type="AlphaFoldDB" id="A0A3B0YLE0"/>
<evidence type="ECO:0008006" key="2">
    <source>
        <dbReference type="Google" id="ProtNLM"/>
    </source>
</evidence>
<protein>
    <recommendedName>
        <fullName evidence="2">(2E,6E)-farnesyl diphosphate synthase</fullName>
    </recommendedName>
</protein>
<proteinExistence type="predicted"/>
<name>A0A3B0YLE0_9ZZZZ</name>
<evidence type="ECO:0000313" key="1">
    <source>
        <dbReference type="EMBL" id="VAW81715.1"/>
    </source>
</evidence>
<accession>A0A3B0YLE0</accession>
<gene>
    <name evidence="1" type="ORF">MNBD_GAMMA14-2693</name>
</gene>
<organism evidence="1">
    <name type="scientific">hydrothermal vent metagenome</name>
    <dbReference type="NCBI Taxonomy" id="652676"/>
    <lineage>
        <taxon>unclassified sequences</taxon>
        <taxon>metagenomes</taxon>
        <taxon>ecological metagenomes</taxon>
    </lineage>
</organism>
<feature type="non-terminal residue" evidence="1">
    <location>
        <position position="1"/>
    </location>
</feature>
<reference evidence="1" key="1">
    <citation type="submission" date="2018-06" db="EMBL/GenBank/DDBJ databases">
        <authorList>
            <person name="Zhirakovskaya E."/>
        </authorList>
    </citation>
    <scope>NUCLEOTIDE SEQUENCE</scope>
</reference>